<sequence length="186" mass="20597">MTNYGTIPTSSSPQGTNVNREYISRAKARFQEGLATRRPWREIADIHSFSLPRSFAEAAARVKTNLVYFSVNYAIVALAIVFLSLLWHPISLIVFLAMLAVWLFLYFLRDEPLVVFGRLVSDKVVLIVLGVLTIFVLLFTDATTEILSSLLVAVVVVLVHAAVRRTDNLCLDEEAAGLLRSASPSS</sequence>
<dbReference type="AlphaFoldDB" id="A0A8X8YCJ4"/>
<dbReference type="GO" id="GO:0016020">
    <property type="term" value="C:membrane"/>
    <property type="evidence" value="ECO:0007669"/>
    <property type="project" value="UniProtKB-SubCell"/>
</dbReference>
<accession>A0A8X8YCJ4</accession>
<organism evidence="8">
    <name type="scientific">Salvia splendens</name>
    <name type="common">Scarlet sage</name>
    <dbReference type="NCBI Taxonomy" id="180675"/>
    <lineage>
        <taxon>Eukaryota</taxon>
        <taxon>Viridiplantae</taxon>
        <taxon>Streptophyta</taxon>
        <taxon>Embryophyta</taxon>
        <taxon>Tracheophyta</taxon>
        <taxon>Spermatophyta</taxon>
        <taxon>Magnoliopsida</taxon>
        <taxon>eudicotyledons</taxon>
        <taxon>Gunneridae</taxon>
        <taxon>Pentapetalae</taxon>
        <taxon>asterids</taxon>
        <taxon>lamiids</taxon>
        <taxon>Lamiales</taxon>
        <taxon>Lamiaceae</taxon>
        <taxon>Nepetoideae</taxon>
        <taxon>Mentheae</taxon>
        <taxon>Salviinae</taxon>
        <taxon>Salvia</taxon>
        <taxon>Salvia subgen. Calosphace</taxon>
        <taxon>core Calosphace</taxon>
    </lineage>
</organism>
<evidence type="ECO:0000313" key="8">
    <source>
        <dbReference type="EMBL" id="KAG6428904.1"/>
    </source>
</evidence>
<proteinExistence type="inferred from homology"/>
<evidence type="ECO:0000256" key="2">
    <source>
        <dbReference type="ARBA" id="ARBA00004141"/>
    </source>
</evidence>
<gene>
    <name evidence="8" type="ORF">SASPL_106943</name>
</gene>
<dbReference type="GO" id="GO:0005794">
    <property type="term" value="C:Golgi apparatus"/>
    <property type="evidence" value="ECO:0007669"/>
    <property type="project" value="TreeGrafter"/>
</dbReference>
<feature type="transmembrane region" description="Helical" evidence="7">
    <location>
        <begin position="90"/>
        <end position="108"/>
    </location>
</feature>
<dbReference type="EMBL" id="PNBA02000003">
    <property type="protein sequence ID" value="KAG6428904.1"/>
    <property type="molecule type" value="Genomic_DNA"/>
</dbReference>
<evidence type="ECO:0000256" key="1">
    <source>
        <dbReference type="ARBA" id="ARBA00002501"/>
    </source>
</evidence>
<dbReference type="OrthoDB" id="63113at2759"/>
<evidence type="ECO:0000256" key="5">
    <source>
        <dbReference type="ARBA" id="ARBA00022989"/>
    </source>
</evidence>
<comment type="subcellular location">
    <subcellularLocation>
        <location evidence="2 7">Membrane</location>
        <topology evidence="2 7">Multi-pass membrane protein</topology>
    </subcellularLocation>
</comment>
<name>A0A8X8YCJ4_SALSN</name>
<reference evidence="8" key="1">
    <citation type="submission" date="2018-01" db="EMBL/GenBank/DDBJ databases">
        <authorList>
            <person name="Mao J.F."/>
        </authorList>
    </citation>
    <scope>NUCLEOTIDE SEQUENCE</scope>
    <source>
        <strain evidence="8">Huo1</strain>
        <tissue evidence="8">Leaf</tissue>
    </source>
</reference>
<comment type="caution">
    <text evidence="8">The sequence shown here is derived from an EMBL/GenBank/DDBJ whole genome shotgun (WGS) entry which is preliminary data.</text>
</comment>
<feature type="transmembrane region" description="Helical" evidence="7">
    <location>
        <begin position="66"/>
        <end position="84"/>
    </location>
</feature>
<evidence type="ECO:0000256" key="7">
    <source>
        <dbReference type="RuleBase" id="RU363107"/>
    </source>
</evidence>
<dbReference type="Pfam" id="PF03208">
    <property type="entry name" value="PRA1"/>
    <property type="match status" value="1"/>
</dbReference>
<keyword evidence="7" id="KW-0813">Transport</keyword>
<comment type="function">
    <text evidence="1 7">May be involved in both secretory and endocytic intracellular trafficking in the endosomal/prevacuolar compartments.</text>
</comment>
<keyword evidence="5 7" id="KW-1133">Transmembrane helix</keyword>
<dbReference type="Proteomes" id="UP000298416">
    <property type="component" value="Unassembled WGS sequence"/>
</dbReference>
<feature type="transmembrane region" description="Helical" evidence="7">
    <location>
        <begin position="120"/>
        <end position="140"/>
    </location>
</feature>
<protein>
    <recommendedName>
        <fullName evidence="7">PRA1 family protein</fullName>
    </recommendedName>
</protein>
<keyword evidence="9" id="KW-1185">Reference proteome</keyword>
<dbReference type="InterPro" id="IPR004895">
    <property type="entry name" value="Prenylated_rab_accept_PRA1"/>
</dbReference>
<evidence type="ECO:0000313" key="9">
    <source>
        <dbReference type="Proteomes" id="UP000298416"/>
    </source>
</evidence>
<dbReference type="PANTHER" id="PTHR19317:SF2">
    <property type="entry name" value="PRA1 FAMILY PROTEIN F2"/>
    <property type="match status" value="1"/>
</dbReference>
<evidence type="ECO:0000256" key="4">
    <source>
        <dbReference type="ARBA" id="ARBA00022692"/>
    </source>
</evidence>
<dbReference type="PANTHER" id="PTHR19317">
    <property type="entry name" value="PRENYLATED RAB ACCEPTOR 1-RELATED"/>
    <property type="match status" value="1"/>
</dbReference>
<feature type="transmembrane region" description="Helical" evidence="7">
    <location>
        <begin position="146"/>
        <end position="163"/>
    </location>
</feature>
<reference evidence="8" key="2">
    <citation type="submission" date="2020-08" db="EMBL/GenBank/DDBJ databases">
        <title>Plant Genome Project.</title>
        <authorList>
            <person name="Zhang R.-G."/>
        </authorList>
    </citation>
    <scope>NUCLEOTIDE SEQUENCE</scope>
    <source>
        <strain evidence="8">Huo1</strain>
        <tissue evidence="8">Leaf</tissue>
    </source>
</reference>
<comment type="similarity">
    <text evidence="3 7">Belongs to the PRA1 family.</text>
</comment>
<dbReference type="GO" id="GO:0005783">
    <property type="term" value="C:endoplasmic reticulum"/>
    <property type="evidence" value="ECO:0007669"/>
    <property type="project" value="TreeGrafter"/>
</dbReference>
<evidence type="ECO:0000256" key="3">
    <source>
        <dbReference type="ARBA" id="ARBA00006483"/>
    </source>
</evidence>
<dbReference type="GO" id="GO:0016192">
    <property type="term" value="P:vesicle-mediated transport"/>
    <property type="evidence" value="ECO:0007669"/>
    <property type="project" value="TreeGrafter"/>
</dbReference>
<keyword evidence="4 7" id="KW-0812">Transmembrane</keyword>
<keyword evidence="6 7" id="KW-0472">Membrane</keyword>
<evidence type="ECO:0000256" key="6">
    <source>
        <dbReference type="ARBA" id="ARBA00023136"/>
    </source>
</evidence>